<gene>
    <name evidence="8" type="ORF">PhCBS80983_g01260</name>
</gene>
<comment type="caution">
    <text evidence="8">The sequence shown here is derived from an EMBL/GenBank/DDBJ whole genome shotgun (WGS) entry which is preliminary data.</text>
</comment>
<dbReference type="PANTHER" id="PTHR13317:SF4">
    <property type="entry name" value="TRANSMEMBRANE ANTERIOR POSTERIOR TRANSFORMATION PROTEIN 1 HOMOLOG"/>
    <property type="match status" value="1"/>
</dbReference>
<evidence type="ECO:0000313" key="9">
    <source>
        <dbReference type="Proteomes" id="UP000318582"/>
    </source>
</evidence>
<feature type="transmembrane region" description="Helical" evidence="7">
    <location>
        <begin position="510"/>
        <end position="529"/>
    </location>
</feature>
<evidence type="ECO:0000256" key="3">
    <source>
        <dbReference type="ARBA" id="ARBA00022692"/>
    </source>
</evidence>
<feature type="region of interest" description="Disordered" evidence="6">
    <location>
        <begin position="270"/>
        <end position="331"/>
    </location>
</feature>
<evidence type="ECO:0000313" key="8">
    <source>
        <dbReference type="EMBL" id="TPX61148.1"/>
    </source>
</evidence>
<feature type="region of interest" description="Disordered" evidence="6">
    <location>
        <begin position="196"/>
        <end position="221"/>
    </location>
</feature>
<proteinExistence type="inferred from homology"/>
<feature type="compositionally biased region" description="Basic residues" evidence="6">
    <location>
        <begin position="1"/>
        <end position="10"/>
    </location>
</feature>
<feature type="region of interest" description="Disordered" evidence="6">
    <location>
        <begin position="1"/>
        <end position="123"/>
    </location>
</feature>
<organism evidence="8 9">
    <name type="scientific">Powellomyces hirtus</name>
    <dbReference type="NCBI Taxonomy" id="109895"/>
    <lineage>
        <taxon>Eukaryota</taxon>
        <taxon>Fungi</taxon>
        <taxon>Fungi incertae sedis</taxon>
        <taxon>Chytridiomycota</taxon>
        <taxon>Chytridiomycota incertae sedis</taxon>
        <taxon>Chytridiomycetes</taxon>
        <taxon>Spizellomycetales</taxon>
        <taxon>Powellomycetaceae</taxon>
        <taxon>Powellomyces</taxon>
    </lineage>
</organism>
<feature type="compositionally biased region" description="Basic and acidic residues" evidence="6">
    <location>
        <begin position="26"/>
        <end position="38"/>
    </location>
</feature>
<dbReference type="PANTHER" id="PTHR13317">
    <property type="entry name" value="TRANSMEMBRANE ANTERIOR POSTERIOR TRANSFORMATION PROTEIN 1 HOMOLOG"/>
    <property type="match status" value="1"/>
</dbReference>
<dbReference type="STRING" id="109895.A0A507ED87"/>
<feature type="transmembrane region" description="Helical" evidence="7">
    <location>
        <begin position="389"/>
        <end position="408"/>
    </location>
</feature>
<feature type="compositionally biased region" description="Basic and acidic residues" evidence="6">
    <location>
        <begin position="977"/>
        <end position="990"/>
    </location>
</feature>
<evidence type="ECO:0000256" key="2">
    <source>
        <dbReference type="ARBA" id="ARBA00008803"/>
    </source>
</evidence>
<comment type="subcellular location">
    <subcellularLocation>
        <location evidence="1">Membrane</location>
        <topology evidence="1">Multi-pass membrane protein</topology>
    </subcellularLocation>
</comment>
<evidence type="ECO:0000256" key="4">
    <source>
        <dbReference type="ARBA" id="ARBA00022989"/>
    </source>
</evidence>
<feature type="compositionally biased region" description="Basic and acidic residues" evidence="6">
    <location>
        <begin position="208"/>
        <end position="217"/>
    </location>
</feature>
<feature type="compositionally biased region" description="Low complexity" evidence="6">
    <location>
        <begin position="910"/>
        <end position="935"/>
    </location>
</feature>
<keyword evidence="3 7" id="KW-0812">Transmembrane</keyword>
<feature type="compositionally biased region" description="Polar residues" evidence="6">
    <location>
        <begin position="196"/>
        <end position="205"/>
    </location>
</feature>
<keyword evidence="9" id="KW-1185">Reference proteome</keyword>
<dbReference type="Proteomes" id="UP000318582">
    <property type="component" value="Unassembled WGS sequence"/>
</dbReference>
<dbReference type="Pfam" id="PF05346">
    <property type="entry name" value="DUF747"/>
    <property type="match status" value="1"/>
</dbReference>
<dbReference type="AlphaFoldDB" id="A0A507ED87"/>
<accession>A0A507ED87</accession>
<feature type="compositionally biased region" description="Polar residues" evidence="6">
    <location>
        <begin position="79"/>
        <end position="89"/>
    </location>
</feature>
<dbReference type="GO" id="GO:0005789">
    <property type="term" value="C:endoplasmic reticulum membrane"/>
    <property type="evidence" value="ECO:0007669"/>
    <property type="project" value="TreeGrafter"/>
</dbReference>
<evidence type="ECO:0000256" key="6">
    <source>
        <dbReference type="SAM" id="MobiDB-lite"/>
    </source>
</evidence>
<sequence>MPSRPKHRAPGGHTSNSDPPTPEELSTEKSGERAKADSGENQPQGLQPRTGPTTPANRRRHTGVVLTTLLRKTQEDAVASSNNSSTIPSPVSPPAVRKRRKTGGSPRTEGEAEDRDDQDSSPLVRRAIRSLSITDFRRESLENAFAARAVVNGDSADSSFTSLASSTVSDMKSTCDIEALPFVHVGLIAEWNGNINSNNKSPSDEQTAESHHGKQESLDGTPLASLRASRILEPSDVITWNAVQHDPDAQSQFDSPAGSMLSLADMAAGTTDMRGAQQQQLQQLPLPQQQQQQRPVGPLDRRQTVPSVNASATPPPPRPSTPAPITTLAPTTGADPVGSVWDYFRGELFGSDFDESPDVKKERIQNFLSVPFELEKLMFFGCMICFDSFLHIFTILPLRLLIAAATLLKSFFSARTHLTSSQKCDLMKGALIVICCYMLQRYDASRIYHSVRGQALIKLYVIFNSLEICDKLCSAFGHDILDSLFSKATVSYTLQTPQHAHRTLGRVKHFLVALCYVFTHSIVLFYQVMTLNVAVNSYNNALLTLLMSNQFVEIKGSVFKRFEKENLFQLSCADIVERFQLMVFLCIITLRNLIELTGGLSNLDSAIAYFYALSASVFAPSSFITSFFSPTTTSTTPPAATDPSTWFSFVVFSNLPTASTLRAAVHVLLATPTYKLFETLATPVIVVFGTEVLVDWLKHAFISKFNQIKPAMYGRFTDSLCRDLVAGRVSHVQNATAQTQQQKRHVPPFIDQSPAVARRIGFVSIPLSCLVVRVTVQTMQMLVYLRTPTQQDTNTTATATQPGALPLYEQLAKMLNACVDAWGTTRIGFAEAEREEMVTAVKRVASVVWTDWPAAGVRDAAVEVVAWMTVVVAVYLGLLALKLAVGMSMHRAARQRCNDLDTAAAEAHVLQQVQQQQQQHGPPSTTQPQHQPSLQNHPPARKPDSAVGAGAPPSSSSASQSQWASRRPSASSMLGETQHERVQQQVKNDKLDTVDRFTMVKSRIV</sequence>
<feature type="region of interest" description="Disordered" evidence="6">
    <location>
        <begin position="910"/>
        <end position="990"/>
    </location>
</feature>
<evidence type="ECO:0008006" key="10">
    <source>
        <dbReference type="Google" id="ProtNLM"/>
    </source>
</evidence>
<evidence type="ECO:0000256" key="5">
    <source>
        <dbReference type="ARBA" id="ARBA00023136"/>
    </source>
</evidence>
<keyword evidence="5 7" id="KW-0472">Membrane</keyword>
<keyword evidence="4 7" id="KW-1133">Transmembrane helix</keyword>
<feature type="compositionally biased region" description="Polar residues" evidence="6">
    <location>
        <begin position="39"/>
        <end position="56"/>
    </location>
</feature>
<evidence type="ECO:0000256" key="1">
    <source>
        <dbReference type="ARBA" id="ARBA00004141"/>
    </source>
</evidence>
<reference evidence="8 9" key="1">
    <citation type="journal article" date="2019" name="Sci. Rep.">
        <title>Comparative genomics of chytrid fungi reveal insights into the obligate biotrophic and pathogenic lifestyle of Synchytrium endobioticum.</title>
        <authorList>
            <person name="van de Vossenberg B.T.L.H."/>
            <person name="Warris S."/>
            <person name="Nguyen H.D.T."/>
            <person name="van Gent-Pelzer M.P.E."/>
            <person name="Joly D.L."/>
            <person name="van de Geest H.C."/>
            <person name="Bonants P.J.M."/>
            <person name="Smith D.S."/>
            <person name="Levesque C.A."/>
            <person name="van der Lee T.A.J."/>
        </authorList>
    </citation>
    <scope>NUCLEOTIDE SEQUENCE [LARGE SCALE GENOMIC DNA]</scope>
    <source>
        <strain evidence="8 9">CBS 809.83</strain>
    </source>
</reference>
<protein>
    <recommendedName>
        <fullName evidence="10">DUF747-domain-containing protein</fullName>
    </recommendedName>
</protein>
<dbReference type="InterPro" id="IPR008010">
    <property type="entry name" value="Tatp1"/>
</dbReference>
<name>A0A507ED87_9FUNG</name>
<feature type="compositionally biased region" description="Low complexity" evidence="6">
    <location>
        <begin position="945"/>
        <end position="972"/>
    </location>
</feature>
<dbReference type="EMBL" id="QEAQ01000009">
    <property type="protein sequence ID" value="TPX61148.1"/>
    <property type="molecule type" value="Genomic_DNA"/>
</dbReference>
<evidence type="ECO:0000256" key="7">
    <source>
        <dbReference type="SAM" id="Phobius"/>
    </source>
</evidence>
<feature type="compositionally biased region" description="Low complexity" evidence="6">
    <location>
        <begin position="277"/>
        <end position="293"/>
    </location>
</feature>
<feature type="compositionally biased region" description="Pro residues" evidence="6">
    <location>
        <begin position="313"/>
        <end position="322"/>
    </location>
</feature>
<comment type="similarity">
    <text evidence="2">Belongs to the TAPT1 family.</text>
</comment>
<feature type="transmembrane region" description="Helical" evidence="7">
    <location>
        <begin position="864"/>
        <end position="885"/>
    </location>
</feature>